<keyword evidence="3" id="KW-1185">Reference proteome</keyword>
<evidence type="ECO:0000313" key="2">
    <source>
        <dbReference type="EMBL" id="KAF2870207.1"/>
    </source>
</evidence>
<gene>
    <name evidence="2" type="ORF">BDV95DRAFT_595746</name>
</gene>
<reference evidence="2 3" key="1">
    <citation type="submission" date="2020-01" db="EMBL/GenBank/DDBJ databases">
        <authorList>
            <consortium name="DOE Joint Genome Institute"/>
            <person name="Haridas S."/>
            <person name="Albert R."/>
            <person name="Binder M."/>
            <person name="Bloem J."/>
            <person name="Labutti K."/>
            <person name="Salamov A."/>
            <person name="Andreopoulos B."/>
            <person name="Baker S.E."/>
            <person name="Barry K."/>
            <person name="Bills G."/>
            <person name="Bluhm B.H."/>
            <person name="Cannon C."/>
            <person name="Castanera R."/>
            <person name="Culley D.E."/>
            <person name="Daum C."/>
            <person name="Ezra D."/>
            <person name="Gonzalez J.B."/>
            <person name="Henrissat B."/>
            <person name="Kuo A."/>
            <person name="Liang C."/>
            <person name="Lipzen A."/>
            <person name="Lutzoni F."/>
            <person name="Magnuson J."/>
            <person name="Mondo S."/>
            <person name="Nolan M."/>
            <person name="Ohm R."/>
            <person name="Pangilinan J."/>
            <person name="Park H.-J.H."/>
            <person name="Ramirez L."/>
            <person name="Alfaro M."/>
            <person name="Sun H."/>
            <person name="Tritt A."/>
            <person name="Yoshinaga Y."/>
            <person name="Zwiers L.-H.L."/>
            <person name="Turgeon B.G."/>
            <person name="Goodwin S.B."/>
            <person name="Spatafora J.W."/>
            <person name="Crous P.W."/>
            <person name="Grigoriev I.V."/>
        </authorList>
    </citation>
    <scope>NUCLEOTIDE SEQUENCE [LARGE SCALE GENOMIC DNA]</scope>
    <source>
        <strain evidence="2 3">CBS 611.86</strain>
    </source>
</reference>
<dbReference type="AlphaFoldDB" id="A0A7C8ID65"/>
<protein>
    <recommendedName>
        <fullName evidence="4">RRM domain-containing protein</fullName>
    </recommendedName>
</protein>
<sequence>MDSSPTGTLRRLGFRGFIQHPQMDDGSYVPKNIVNCARKSTLEGMFALYGLVKVEFLFNPLSGQQFHDRALLTFPDFDNAFAAMGAWNGIVCNSLVIGTARVEYAAKDNKIPKYRREFKWEDEEVTLKDTNPVEEVVEQDTIFETWWKSVDPENRAEHELRVREGKAALDVAVWQFHSGPDDMRTDGSTYTYETPPWGKHGVLGRRDTRKLERQKELREVVQLIDWAATRSNGGFVLTVPKGNTMFPKDGCTVVTEASEKDEEESDVSADFPCLYSSEEESNAHSSPRTTPPSSQTSPILEVAELTTLPDNKYAISPLRKPTADHLAGMHDLVSRLGISLPPPPPPQRLLAVNAQSVNPNISFEEFCAGQPQRGRLALPPPALELNMSHLHRLGALQGRGEYHRFGTFTTKPSHVPAPMAPWPAQSGTVESTQPPEPNQNLVGHDVPPTMKTTRHSARSAAAGVSFTSYSNGPYIDCDYSDAAYAIQSAICSPPSKFGTRDSIAQMPLDPWDSNLSTSYDRSAIASPSCSFDSASIDDTYAGAFAAWFQS</sequence>
<evidence type="ECO:0008006" key="4">
    <source>
        <dbReference type="Google" id="ProtNLM"/>
    </source>
</evidence>
<evidence type="ECO:0000256" key="1">
    <source>
        <dbReference type="SAM" id="MobiDB-lite"/>
    </source>
</evidence>
<proteinExistence type="predicted"/>
<dbReference type="Proteomes" id="UP000481861">
    <property type="component" value="Unassembled WGS sequence"/>
</dbReference>
<feature type="compositionally biased region" description="Low complexity" evidence="1">
    <location>
        <begin position="285"/>
        <end position="298"/>
    </location>
</feature>
<dbReference type="EMBL" id="JAADJZ010000014">
    <property type="protein sequence ID" value="KAF2870207.1"/>
    <property type="molecule type" value="Genomic_DNA"/>
</dbReference>
<evidence type="ECO:0000313" key="3">
    <source>
        <dbReference type="Proteomes" id="UP000481861"/>
    </source>
</evidence>
<organism evidence="2 3">
    <name type="scientific">Massariosphaeria phaeospora</name>
    <dbReference type="NCBI Taxonomy" id="100035"/>
    <lineage>
        <taxon>Eukaryota</taxon>
        <taxon>Fungi</taxon>
        <taxon>Dikarya</taxon>
        <taxon>Ascomycota</taxon>
        <taxon>Pezizomycotina</taxon>
        <taxon>Dothideomycetes</taxon>
        <taxon>Pleosporomycetidae</taxon>
        <taxon>Pleosporales</taxon>
        <taxon>Pleosporales incertae sedis</taxon>
        <taxon>Massariosphaeria</taxon>
    </lineage>
</organism>
<comment type="caution">
    <text evidence="2">The sequence shown here is derived from an EMBL/GenBank/DDBJ whole genome shotgun (WGS) entry which is preliminary data.</text>
</comment>
<name>A0A7C8ID65_9PLEO</name>
<feature type="region of interest" description="Disordered" evidence="1">
    <location>
        <begin position="277"/>
        <end position="298"/>
    </location>
</feature>
<accession>A0A7C8ID65</accession>